<proteinExistence type="predicted"/>
<dbReference type="Proteomes" id="UP000674318">
    <property type="component" value="Unassembled WGS sequence"/>
</dbReference>
<dbReference type="KEGG" id="phet:94290587"/>
<name>A0A836L8S2_9TRYP</name>
<feature type="region of interest" description="Disordered" evidence="1">
    <location>
        <begin position="1"/>
        <end position="38"/>
    </location>
</feature>
<evidence type="ECO:0000256" key="1">
    <source>
        <dbReference type="SAM" id="MobiDB-lite"/>
    </source>
</evidence>
<evidence type="ECO:0000313" key="3">
    <source>
        <dbReference type="Proteomes" id="UP000674318"/>
    </source>
</evidence>
<dbReference type="EMBL" id="JAFJZO010000025">
    <property type="protein sequence ID" value="KAG5502759.1"/>
    <property type="molecule type" value="Genomic_DNA"/>
</dbReference>
<keyword evidence="3" id="KW-1185">Reference proteome</keyword>
<organism evidence="2 3">
    <name type="scientific">Porcisia hertigi</name>
    <dbReference type="NCBI Taxonomy" id="2761500"/>
    <lineage>
        <taxon>Eukaryota</taxon>
        <taxon>Discoba</taxon>
        <taxon>Euglenozoa</taxon>
        <taxon>Kinetoplastea</taxon>
        <taxon>Metakinetoplastina</taxon>
        <taxon>Trypanosomatida</taxon>
        <taxon>Trypanosomatidae</taxon>
        <taxon>Leishmaniinae</taxon>
        <taxon>Porcisia</taxon>
    </lineage>
</organism>
<dbReference type="OrthoDB" id="267700at2759"/>
<protein>
    <submittedName>
        <fullName evidence="2">Uncharacterized protein</fullName>
    </submittedName>
</protein>
<feature type="compositionally biased region" description="Low complexity" evidence="1">
    <location>
        <begin position="1"/>
        <end position="25"/>
    </location>
</feature>
<accession>A0A836L8S2</accession>
<dbReference type="GeneID" id="94290587"/>
<evidence type="ECO:0000313" key="2">
    <source>
        <dbReference type="EMBL" id="KAG5502759.1"/>
    </source>
</evidence>
<dbReference type="AlphaFoldDB" id="A0A836L8S2"/>
<sequence>MCEAGPTHTAGAAAVTADVTATTEETSPKTSSGKAVPSWSLTPAERRGVIVVVAVALFQEVHSSVFRGVLIGAMSAAIVYNQFNRPHRSP</sequence>
<dbReference type="RefSeq" id="XP_067756531.1">
    <property type="nucleotide sequence ID" value="XM_067900510.1"/>
</dbReference>
<comment type="caution">
    <text evidence="2">The sequence shown here is derived from an EMBL/GenBank/DDBJ whole genome shotgun (WGS) entry which is preliminary data.</text>
</comment>
<gene>
    <name evidence="2" type="ORF">JKF63_04526</name>
</gene>
<reference evidence="2 3" key="1">
    <citation type="submission" date="2021-02" db="EMBL/GenBank/DDBJ databases">
        <title>Porcisia hertigi Genome sequencing and assembly.</title>
        <authorList>
            <person name="Almutairi H."/>
            <person name="Gatherer D."/>
        </authorList>
    </citation>
    <scope>NUCLEOTIDE SEQUENCE [LARGE SCALE GENOMIC DNA]</scope>
    <source>
        <strain evidence="2 3">C119</strain>
    </source>
</reference>